<dbReference type="AlphaFoldDB" id="A0A8S1E9B2"/>
<dbReference type="InterPro" id="IPR015897">
    <property type="entry name" value="CHK_kinase-like"/>
</dbReference>
<dbReference type="InterPro" id="IPR011009">
    <property type="entry name" value="Kinase-like_dom_sf"/>
</dbReference>
<dbReference type="Proteomes" id="UP000494206">
    <property type="component" value="Unassembled WGS sequence"/>
</dbReference>
<keyword evidence="3" id="KW-1185">Reference proteome</keyword>
<dbReference type="PANTHER" id="PTHR23020:SF8">
    <property type="entry name" value="CHK KINASE-LIKE DOMAIN-CONTAINING PROTEIN"/>
    <property type="match status" value="1"/>
</dbReference>
<sequence length="425" mass="48837">MSLFEISDGIVGTHVTFEEIEKKMQESLGTKAKFGPNRNATAIGDFRGFASKVALIDPDWMDKNEGEDLPKKFVCKISSLLNMKLMREMMHLKEADGWNDEKFEKMGPLLRDFHNREVFAFSLMMREFKNGNKNLAFPKVFGYQTFDETNDLKGYIITELIPDLYPVSMHESIPLKTAESVVKAVASFSAIGTRLSDEELKLVGAVDIVKMLSEEIFDDNGCQSVSANMKEEFPSEYHQQIDDYIETFTKVINTPKCLANLSKAFELLNHKPVLLHGDLWGANILFSKKDQDEVELEALIDYQLINLGSPGLDMARLFAACLSKEDRRENWERLLRIFYDQFVKEIGDCEIPYTFEQLVQSYNLFFPTSSIMVIPGLTQFFKNPRIEKSEKDKWHDATMQKMIALLEDSLEIHKSNVMEVPQFFE</sequence>
<evidence type="ECO:0000313" key="3">
    <source>
        <dbReference type="Proteomes" id="UP000494206"/>
    </source>
</evidence>
<dbReference type="Gene3D" id="3.90.1200.10">
    <property type="match status" value="1"/>
</dbReference>
<dbReference type="Pfam" id="PF07914">
    <property type="entry name" value="DUF1679"/>
    <property type="match status" value="1"/>
</dbReference>
<name>A0A8S1E9B2_9PELO</name>
<protein>
    <recommendedName>
        <fullName evidence="1">CHK kinase-like domain-containing protein</fullName>
    </recommendedName>
</protein>
<evidence type="ECO:0000259" key="1">
    <source>
        <dbReference type="SMART" id="SM00587"/>
    </source>
</evidence>
<organism evidence="2 3">
    <name type="scientific">Caenorhabditis bovis</name>
    <dbReference type="NCBI Taxonomy" id="2654633"/>
    <lineage>
        <taxon>Eukaryota</taxon>
        <taxon>Metazoa</taxon>
        <taxon>Ecdysozoa</taxon>
        <taxon>Nematoda</taxon>
        <taxon>Chromadorea</taxon>
        <taxon>Rhabditida</taxon>
        <taxon>Rhabditina</taxon>
        <taxon>Rhabditomorpha</taxon>
        <taxon>Rhabditoidea</taxon>
        <taxon>Rhabditidae</taxon>
        <taxon>Peloderinae</taxon>
        <taxon>Caenorhabditis</taxon>
    </lineage>
</organism>
<dbReference type="EMBL" id="CADEPM010000001">
    <property type="protein sequence ID" value="CAB3396940.1"/>
    <property type="molecule type" value="Genomic_DNA"/>
</dbReference>
<accession>A0A8S1E9B2</accession>
<reference evidence="2 3" key="1">
    <citation type="submission" date="2020-04" db="EMBL/GenBank/DDBJ databases">
        <authorList>
            <person name="Laetsch R D."/>
            <person name="Stevens L."/>
            <person name="Kumar S."/>
            <person name="Blaxter L. M."/>
        </authorList>
    </citation>
    <scope>NUCLEOTIDE SEQUENCE [LARGE SCALE GENOMIC DNA]</scope>
</reference>
<dbReference type="OrthoDB" id="5915577at2759"/>
<evidence type="ECO:0000313" key="2">
    <source>
        <dbReference type="EMBL" id="CAB3396940.1"/>
    </source>
</evidence>
<dbReference type="SMART" id="SM00587">
    <property type="entry name" value="CHK"/>
    <property type="match status" value="1"/>
</dbReference>
<dbReference type="InterPro" id="IPR052961">
    <property type="entry name" value="Oxido-Kinase-like_Enzymes"/>
</dbReference>
<dbReference type="PANTHER" id="PTHR23020">
    <property type="entry name" value="UNCHARACTERIZED NUCLEAR HORMONE RECEPTOR-RELATED"/>
    <property type="match status" value="1"/>
</dbReference>
<dbReference type="InterPro" id="IPR012877">
    <property type="entry name" value="Dhs-27"/>
</dbReference>
<gene>
    <name evidence="2" type="ORF">CBOVIS_LOCUS426</name>
</gene>
<proteinExistence type="predicted"/>
<feature type="domain" description="CHK kinase-like" evidence="1">
    <location>
        <begin position="155"/>
        <end position="348"/>
    </location>
</feature>
<comment type="caution">
    <text evidence="2">The sequence shown here is derived from an EMBL/GenBank/DDBJ whole genome shotgun (WGS) entry which is preliminary data.</text>
</comment>
<dbReference type="SUPFAM" id="SSF56112">
    <property type="entry name" value="Protein kinase-like (PK-like)"/>
    <property type="match status" value="1"/>
</dbReference>